<feature type="region of interest" description="Disordered" evidence="1">
    <location>
        <begin position="799"/>
        <end position="833"/>
    </location>
</feature>
<dbReference type="EMBL" id="FLQW01001361">
    <property type="protein sequence ID" value="SBS89255.1"/>
    <property type="molecule type" value="Genomic_DNA"/>
</dbReference>
<feature type="region of interest" description="Disordered" evidence="1">
    <location>
        <begin position="327"/>
        <end position="349"/>
    </location>
</feature>
<feature type="compositionally biased region" description="Low complexity" evidence="1">
    <location>
        <begin position="823"/>
        <end position="833"/>
    </location>
</feature>
<dbReference type="Proteomes" id="UP000078597">
    <property type="component" value="Unassembled WGS sequence"/>
</dbReference>
<organism evidence="2 3">
    <name type="scientific">Plasmodium malariae</name>
    <dbReference type="NCBI Taxonomy" id="5858"/>
    <lineage>
        <taxon>Eukaryota</taxon>
        <taxon>Sar</taxon>
        <taxon>Alveolata</taxon>
        <taxon>Apicomplexa</taxon>
        <taxon>Aconoidasida</taxon>
        <taxon>Haemosporida</taxon>
        <taxon>Plasmodiidae</taxon>
        <taxon>Plasmodium</taxon>
        <taxon>Plasmodium (Plasmodium)</taxon>
    </lineage>
</organism>
<evidence type="ECO:0000313" key="2">
    <source>
        <dbReference type="EMBL" id="SBS89255.1"/>
    </source>
</evidence>
<reference evidence="3" key="1">
    <citation type="submission" date="2016-05" db="EMBL/GenBank/DDBJ databases">
        <authorList>
            <person name="Naeem Raeece"/>
        </authorList>
    </citation>
    <scope>NUCLEOTIDE SEQUENCE [LARGE SCALE GENOMIC DNA]</scope>
</reference>
<accession>A0A1A8WBZ8</accession>
<dbReference type="VEuPathDB" id="PlasmoDB:PmUG01_13019000"/>
<proteinExistence type="predicted"/>
<sequence length="1065" mass="125384">MTNVIKAIPNEEKDKCINLNDIRQNAKKYNWLEKTEKENNYVFSKDHVKINIIGLKGLVTVEIQLLSGVYYKMCRSNLRKDEICDLFSCTNYNYNDDVLNKTVLSNNYNLSVQEKIDLFNKNDKNFLKNVKCKDIFINNENGNNKLHKINTEIKTKIKNNLTSNRKKTIADLKKEGTYIFGEEKSGIPSKLNQSEYMPSDKIIMNSLKFSNSSLDTIHTNYKSNYEMKGIKKAILLKEDNLSKEKNNILQEEKVIEKRLKQYNSCDSNIIDKNVEDSREHLPKAEKKYMNLMGKTLSLYDKTKMNLGIIPAELHVYSMCILDKSGEQKEEEHKKQQGEKNKGQEIEKDKVQEEEKYRQQLVGNSSVQGGEVVAHAYEDDFTYQNMKNEENINSKNLQKCNKHKNVVYKKKNIKIRKDQFETFLNNYYDAKKCSYISNNLIIHYSNKFNASSNFNNTYINYRYIGYNTKYHDMHKRLITNKAYDPSEFFDILTLNKRNLNIEKVYCMRVTSGDLFVQKNSSEYVNINCYSNYDENYNHNSSIRISSYRKRCGMNLFRSSSIRNIKDISKDNKNFINGDSIRNKNDNNIISVDNNDNYSIEYLDNYSNRNNMKKVYSELRNNNKSTYQTYNVSNIDAFVVHTRNSTINKYNMMNYKYAKRNIGWNIYDINRPIYEPIFDGNNNVKGDNYRYANKKSRKYNYYNAFRRKHFNKKQDFNPNDYGFTFEKKEKYKYKKNNYKYYKYYYPIKNYNLSYLKFSNINRNNSFGTTLNNNPCGGQSDKCGRNNASFYALHEKKNNEKNSYSNIKNKCTNNSSDNKNERGNKKGSNNSKSNCNNVNSALWNKSNVPGENSLGFFPEDLRFSKTQRGYKTNYGNKLYINKKKGDKWGITEFGAKFGANIRTKVINNLEAEIYNKLSYLKYFKHDPTNSIPRYHCKLKHLLGARNKKKLHTWLKNMLTTNTCAYCYEEFDNLENLENHFMQIKTHMIFYCCEKPFPSLKYLRMHLKREKHNGVNVHVGSVNVHVGSVNIHAGSVNVHVGNVDVNISNINYYVSLFHILNVRPYYLKL</sequence>
<gene>
    <name evidence="2" type="ORF">PMALA_025410</name>
</gene>
<evidence type="ECO:0000313" key="3">
    <source>
        <dbReference type="Proteomes" id="UP000078597"/>
    </source>
</evidence>
<evidence type="ECO:0000256" key="1">
    <source>
        <dbReference type="SAM" id="MobiDB-lite"/>
    </source>
</evidence>
<dbReference type="AlphaFoldDB" id="A0A1A8WBZ8"/>
<protein>
    <submittedName>
        <fullName evidence="2">Uncharacterized protein</fullName>
    </submittedName>
</protein>
<name>A0A1A8WBZ8_PLAMA</name>